<accession>A0AA95NLM7</accession>
<dbReference type="AlphaFoldDB" id="A0AA95NLM7"/>
<dbReference type="InterPro" id="IPR001638">
    <property type="entry name" value="Solute-binding_3/MltF_N"/>
</dbReference>
<organism evidence="4 5">
    <name type="scientific">Paucibacter sediminis</name>
    <dbReference type="NCBI Taxonomy" id="3019553"/>
    <lineage>
        <taxon>Bacteria</taxon>
        <taxon>Pseudomonadati</taxon>
        <taxon>Pseudomonadota</taxon>
        <taxon>Betaproteobacteria</taxon>
        <taxon>Burkholderiales</taxon>
        <taxon>Sphaerotilaceae</taxon>
        <taxon>Roseateles</taxon>
    </lineage>
</organism>
<evidence type="ECO:0000313" key="4">
    <source>
        <dbReference type="EMBL" id="WIT13381.1"/>
    </source>
</evidence>
<feature type="chain" id="PRO_5041640442" evidence="2">
    <location>
        <begin position="21"/>
        <end position="270"/>
    </location>
</feature>
<dbReference type="SMART" id="SM00062">
    <property type="entry name" value="PBPb"/>
    <property type="match status" value="1"/>
</dbReference>
<dbReference type="Gene3D" id="3.40.190.10">
    <property type="entry name" value="Periplasmic binding protein-like II"/>
    <property type="match status" value="2"/>
</dbReference>
<keyword evidence="5" id="KW-1185">Reference proteome</keyword>
<name>A0AA95NLM7_9BURK</name>
<evidence type="ECO:0000256" key="1">
    <source>
        <dbReference type="ARBA" id="ARBA00022729"/>
    </source>
</evidence>
<keyword evidence="1 2" id="KW-0732">Signal</keyword>
<proteinExistence type="predicted"/>
<dbReference type="KEGG" id="pais:PFX98_07150"/>
<sequence>MWRRSLSGWLACWGLGAALAAEPQPQPQPVVLAVDDAYPPYSLVENEQPAGLYVQLVQRAAQAIPGWQLRLVPMPWARALMAAEQGQVDGFLPPYRGLGREWIASYVGPLHREEVILSCRRQTALGPASQWPADFVGKRIGVMRGYLLSQQLSDAFARQLLTKTEFRNARDALAALASAQIDCYANDRISIESAYRLAKADPLWAKRMPEQLEPGLVLATQTAWVGFSAQSLAKRPELQEFVRALDMQLARLRNSGEAGRLIEGERGKSP</sequence>
<feature type="signal peptide" evidence="2">
    <location>
        <begin position="1"/>
        <end position="20"/>
    </location>
</feature>
<evidence type="ECO:0000256" key="2">
    <source>
        <dbReference type="SAM" id="SignalP"/>
    </source>
</evidence>
<gene>
    <name evidence="4" type="ORF">PFX98_07150</name>
</gene>
<dbReference type="Proteomes" id="UP001177769">
    <property type="component" value="Chromosome"/>
</dbReference>
<dbReference type="PANTHER" id="PTHR35936">
    <property type="entry name" value="MEMBRANE-BOUND LYTIC MUREIN TRANSGLYCOSYLASE F"/>
    <property type="match status" value="1"/>
</dbReference>
<dbReference type="SUPFAM" id="SSF53850">
    <property type="entry name" value="Periplasmic binding protein-like II"/>
    <property type="match status" value="1"/>
</dbReference>
<dbReference type="RefSeq" id="WP_285234493.1">
    <property type="nucleotide sequence ID" value="NZ_CP116346.1"/>
</dbReference>
<dbReference type="Pfam" id="PF00497">
    <property type="entry name" value="SBP_bac_3"/>
    <property type="match status" value="1"/>
</dbReference>
<evidence type="ECO:0000313" key="5">
    <source>
        <dbReference type="Proteomes" id="UP001177769"/>
    </source>
</evidence>
<reference evidence="4" key="1">
    <citation type="submission" date="2023-01" db="EMBL/GenBank/DDBJ databases">
        <title>Whole genome sequence of Paucibacter sp. S2-9 isolated from pond sediment.</title>
        <authorList>
            <person name="Jung J.Y."/>
        </authorList>
    </citation>
    <scope>NUCLEOTIDE SEQUENCE</scope>
    <source>
        <strain evidence="4">S2-9</strain>
    </source>
</reference>
<protein>
    <submittedName>
        <fullName evidence="4">Transporter substrate-binding domain-containing protein</fullName>
    </submittedName>
</protein>
<dbReference type="PANTHER" id="PTHR35936:SF25">
    <property type="entry name" value="ABC TRANSPORTER SUBSTRATE-BINDING PROTEIN"/>
    <property type="match status" value="1"/>
</dbReference>
<evidence type="ECO:0000259" key="3">
    <source>
        <dbReference type="SMART" id="SM00062"/>
    </source>
</evidence>
<feature type="domain" description="Solute-binding protein family 3/N-terminal" evidence="3">
    <location>
        <begin position="29"/>
        <end position="269"/>
    </location>
</feature>
<dbReference type="EMBL" id="CP116346">
    <property type="protein sequence ID" value="WIT13381.1"/>
    <property type="molecule type" value="Genomic_DNA"/>
</dbReference>